<feature type="compositionally biased region" description="Basic residues" evidence="1">
    <location>
        <begin position="216"/>
        <end position="229"/>
    </location>
</feature>
<sequence>MIAQPGPTAAVQQIRFLSSQLGRVDGTFRQPAPTAQETFCHLPKNPLYDEIGLLYRPQSLRANRTPTADIGSPTSDTGLGEPQMVAVHMTMLVPKPVRQRRRATGNPMVSGMDNLCNHNGRSHYRQNRSRILRSRESNHSKMCCIIGKSLWRRHRRRQKLHDPADQDSDAGYNSAGSKFVNSTLAQVQNPRNREIIQGGFEVGRGIYAQQDSGRGSRGRGGRGGPRRGR</sequence>
<protein>
    <submittedName>
        <fullName evidence="2">Uncharacterized protein</fullName>
    </submittedName>
</protein>
<dbReference type="Proteomes" id="UP001287356">
    <property type="component" value="Unassembled WGS sequence"/>
</dbReference>
<dbReference type="EMBL" id="JAULSN010000003">
    <property type="protein sequence ID" value="KAK3376058.1"/>
    <property type="molecule type" value="Genomic_DNA"/>
</dbReference>
<evidence type="ECO:0000313" key="2">
    <source>
        <dbReference type="EMBL" id="KAK3376058.1"/>
    </source>
</evidence>
<accession>A0AAE0KFW7</accession>
<evidence type="ECO:0000313" key="3">
    <source>
        <dbReference type="Proteomes" id="UP001287356"/>
    </source>
</evidence>
<gene>
    <name evidence="2" type="ORF">B0T24DRAFT_214916</name>
</gene>
<feature type="region of interest" description="Disordered" evidence="1">
    <location>
        <begin position="206"/>
        <end position="229"/>
    </location>
</feature>
<organism evidence="2 3">
    <name type="scientific">Lasiosphaeria ovina</name>
    <dbReference type="NCBI Taxonomy" id="92902"/>
    <lineage>
        <taxon>Eukaryota</taxon>
        <taxon>Fungi</taxon>
        <taxon>Dikarya</taxon>
        <taxon>Ascomycota</taxon>
        <taxon>Pezizomycotina</taxon>
        <taxon>Sordariomycetes</taxon>
        <taxon>Sordariomycetidae</taxon>
        <taxon>Sordariales</taxon>
        <taxon>Lasiosphaeriaceae</taxon>
        <taxon>Lasiosphaeria</taxon>
    </lineage>
</organism>
<proteinExistence type="predicted"/>
<keyword evidence="3" id="KW-1185">Reference proteome</keyword>
<evidence type="ECO:0000256" key="1">
    <source>
        <dbReference type="SAM" id="MobiDB-lite"/>
    </source>
</evidence>
<feature type="region of interest" description="Disordered" evidence="1">
    <location>
        <begin position="105"/>
        <end position="126"/>
    </location>
</feature>
<dbReference type="AlphaFoldDB" id="A0AAE0KFW7"/>
<reference evidence="2" key="2">
    <citation type="submission" date="2023-06" db="EMBL/GenBank/DDBJ databases">
        <authorList>
            <consortium name="Lawrence Berkeley National Laboratory"/>
            <person name="Haridas S."/>
            <person name="Hensen N."/>
            <person name="Bonometti L."/>
            <person name="Westerberg I."/>
            <person name="Brannstrom I.O."/>
            <person name="Guillou S."/>
            <person name="Cros-Aarteil S."/>
            <person name="Calhoun S."/>
            <person name="Kuo A."/>
            <person name="Mondo S."/>
            <person name="Pangilinan J."/>
            <person name="Riley R."/>
            <person name="Labutti K."/>
            <person name="Andreopoulos B."/>
            <person name="Lipzen A."/>
            <person name="Chen C."/>
            <person name="Yanf M."/>
            <person name="Daum C."/>
            <person name="Ng V."/>
            <person name="Clum A."/>
            <person name="Steindorff A."/>
            <person name="Ohm R."/>
            <person name="Martin F."/>
            <person name="Silar P."/>
            <person name="Natvig D."/>
            <person name="Lalanne C."/>
            <person name="Gautier V."/>
            <person name="Ament-Velasquez S.L."/>
            <person name="Kruys A."/>
            <person name="Hutchinson M.I."/>
            <person name="Powell A.J."/>
            <person name="Barry K."/>
            <person name="Miller A.N."/>
            <person name="Grigoriev I.V."/>
            <person name="Debuchy R."/>
            <person name="Gladieux P."/>
            <person name="Thoren M.H."/>
            <person name="Johannesson H."/>
        </authorList>
    </citation>
    <scope>NUCLEOTIDE SEQUENCE</scope>
    <source>
        <strain evidence="2">CBS 958.72</strain>
    </source>
</reference>
<reference evidence="2" key="1">
    <citation type="journal article" date="2023" name="Mol. Phylogenet. Evol.">
        <title>Genome-scale phylogeny and comparative genomics of the fungal order Sordariales.</title>
        <authorList>
            <person name="Hensen N."/>
            <person name="Bonometti L."/>
            <person name="Westerberg I."/>
            <person name="Brannstrom I.O."/>
            <person name="Guillou S."/>
            <person name="Cros-Aarteil S."/>
            <person name="Calhoun S."/>
            <person name="Haridas S."/>
            <person name="Kuo A."/>
            <person name="Mondo S."/>
            <person name="Pangilinan J."/>
            <person name="Riley R."/>
            <person name="LaButti K."/>
            <person name="Andreopoulos B."/>
            <person name="Lipzen A."/>
            <person name="Chen C."/>
            <person name="Yan M."/>
            <person name="Daum C."/>
            <person name="Ng V."/>
            <person name="Clum A."/>
            <person name="Steindorff A."/>
            <person name="Ohm R.A."/>
            <person name="Martin F."/>
            <person name="Silar P."/>
            <person name="Natvig D.O."/>
            <person name="Lalanne C."/>
            <person name="Gautier V."/>
            <person name="Ament-Velasquez S.L."/>
            <person name="Kruys A."/>
            <person name="Hutchinson M.I."/>
            <person name="Powell A.J."/>
            <person name="Barry K."/>
            <person name="Miller A.N."/>
            <person name="Grigoriev I.V."/>
            <person name="Debuchy R."/>
            <person name="Gladieux P."/>
            <person name="Hiltunen Thoren M."/>
            <person name="Johannesson H."/>
        </authorList>
    </citation>
    <scope>NUCLEOTIDE SEQUENCE</scope>
    <source>
        <strain evidence="2">CBS 958.72</strain>
    </source>
</reference>
<comment type="caution">
    <text evidence="2">The sequence shown here is derived from an EMBL/GenBank/DDBJ whole genome shotgun (WGS) entry which is preliminary data.</text>
</comment>
<name>A0AAE0KFW7_9PEZI</name>